<evidence type="ECO:0000313" key="1">
    <source>
        <dbReference type="EMBL" id="RHX87913.1"/>
    </source>
</evidence>
<protein>
    <recommendedName>
        <fullName evidence="3">Outer membrane lipoprotein-sorting protein</fullName>
    </recommendedName>
</protein>
<name>A0A8B3CWV5_9LEPT</name>
<evidence type="ECO:0000313" key="2">
    <source>
        <dbReference type="Proteomes" id="UP000266669"/>
    </source>
</evidence>
<comment type="caution">
    <text evidence="1">The sequence shown here is derived from an EMBL/GenBank/DDBJ whole genome shotgun (WGS) entry which is preliminary data.</text>
</comment>
<reference evidence="2" key="1">
    <citation type="submission" date="2018-05" db="EMBL/GenBank/DDBJ databases">
        <title>Leptospira yasudae sp. nov. and Leptospira stimsonii sp. nov., two pathogenic species of the genus Leptospira isolated from environmental sources.</title>
        <authorList>
            <person name="Casanovas-Massana A."/>
            <person name="Hamond C."/>
            <person name="Santos L.A."/>
            <person name="Hacker K.P."/>
            <person name="Balassiano I."/>
            <person name="Medeiros M.A."/>
            <person name="Reis M.G."/>
            <person name="Ko A.I."/>
            <person name="Wunder E.A."/>
        </authorList>
    </citation>
    <scope>NUCLEOTIDE SEQUENCE [LARGE SCALE GENOMIC DNA]</scope>
    <source>
        <strain evidence="2">AMB6-RJ</strain>
    </source>
</reference>
<dbReference type="EMBL" id="QHCS01000001">
    <property type="protein sequence ID" value="RHX87913.1"/>
    <property type="molecule type" value="Genomic_DNA"/>
</dbReference>
<proteinExistence type="predicted"/>
<gene>
    <name evidence="1" type="ORF">DLM78_02765</name>
</gene>
<organism evidence="1 2">
    <name type="scientific">Leptospira stimsonii</name>
    <dbReference type="NCBI Taxonomy" id="2202203"/>
    <lineage>
        <taxon>Bacteria</taxon>
        <taxon>Pseudomonadati</taxon>
        <taxon>Spirochaetota</taxon>
        <taxon>Spirochaetia</taxon>
        <taxon>Leptospirales</taxon>
        <taxon>Leptospiraceae</taxon>
        <taxon>Leptospira</taxon>
    </lineage>
</organism>
<dbReference type="AlphaFoldDB" id="A0A8B3CWV5"/>
<evidence type="ECO:0008006" key="3">
    <source>
        <dbReference type="Google" id="ProtNLM"/>
    </source>
</evidence>
<sequence length="257" mass="30078">MVRHIILLRHPQIIMKILLRLKEAKLLILSFYILIGNSYDISASPTQKQDLRHVIEKIRQNSKNVILKFKGIDYKRELTITETDSKTGNQISVSKVSTRRVEYYYERPVIVVLSYSKNGETLPPKDYEPERTSPTYPIFDDQSEDHYSIQMKGPLLFKNRESYVVDVTPLQLSPRHFKGKIYYDKNSLQPYYIEGTTSKWKFGVKDMYFKINMELTPDKVAIVRSGDVFVKTHIPLLSPEKNIHIRLETIEAVPIRK</sequence>
<dbReference type="Proteomes" id="UP000266669">
    <property type="component" value="Unassembled WGS sequence"/>
</dbReference>
<accession>A0A8B3CWV5</accession>